<evidence type="ECO:0000313" key="9">
    <source>
        <dbReference type="Proteomes" id="UP000050975"/>
    </source>
</evidence>
<evidence type="ECO:0000256" key="3">
    <source>
        <dbReference type="ARBA" id="ARBA00022692"/>
    </source>
</evidence>
<evidence type="ECO:0000256" key="5">
    <source>
        <dbReference type="ARBA" id="ARBA00023136"/>
    </source>
</evidence>
<protein>
    <recommendedName>
        <fullName evidence="7">Polysaccharide chain length determinant N-terminal domain-containing protein</fullName>
    </recommendedName>
</protein>
<dbReference type="PANTHER" id="PTHR32309:SF13">
    <property type="entry name" value="FERRIC ENTEROBACTIN TRANSPORT PROTEIN FEPE"/>
    <property type="match status" value="1"/>
</dbReference>
<proteinExistence type="predicted"/>
<feature type="domain" description="Polysaccharide chain length determinant N-terminal" evidence="7">
    <location>
        <begin position="9"/>
        <end position="109"/>
    </location>
</feature>
<gene>
    <name evidence="8" type="ORF">AMJ74_05545</name>
</gene>
<evidence type="ECO:0000256" key="4">
    <source>
        <dbReference type="ARBA" id="ARBA00022989"/>
    </source>
</evidence>
<keyword evidence="2" id="KW-1003">Cell membrane</keyword>
<dbReference type="Proteomes" id="UP000050975">
    <property type="component" value="Unassembled WGS sequence"/>
</dbReference>
<evidence type="ECO:0000256" key="2">
    <source>
        <dbReference type="ARBA" id="ARBA00022475"/>
    </source>
</evidence>
<dbReference type="InterPro" id="IPR050445">
    <property type="entry name" value="Bact_polysacc_biosynth/exp"/>
</dbReference>
<dbReference type="GO" id="GO:0005886">
    <property type="term" value="C:plasma membrane"/>
    <property type="evidence" value="ECO:0007669"/>
    <property type="project" value="UniProtKB-SubCell"/>
</dbReference>
<accession>A0A0S8JTV3</accession>
<comment type="subcellular location">
    <subcellularLocation>
        <location evidence="1">Cell membrane</location>
        <topology evidence="1">Multi-pass membrane protein</topology>
    </subcellularLocation>
</comment>
<feature type="transmembrane region" description="Helical" evidence="6">
    <location>
        <begin position="22"/>
        <end position="41"/>
    </location>
</feature>
<keyword evidence="4 6" id="KW-1133">Transmembrane helix</keyword>
<dbReference type="InterPro" id="IPR003856">
    <property type="entry name" value="LPS_length_determ_N"/>
</dbReference>
<dbReference type="AlphaFoldDB" id="A0A0S8JTV3"/>
<sequence length="236" mass="26396">MKADNKPGLVDYLMIISKRRTFIYKAFLIGAMTSLVISLCLRNQYKATTTILPPNPQQDLMFGLVAPSVVSSFGGYSGITSLLAGGTGPSDLFASILNSSRVTGAIIRKYELRRVFKVKTYHDARKQLEEITSIGVTPEGMIEVSVIWYDKNLAADIANSYIDELDKFNTETAMTVGKKYRIFIEERLDQAIDTLGKAEEVLREFQEKHRTVALDVEIQAAIETIAQLKSQIILYE</sequence>
<evidence type="ECO:0000259" key="7">
    <source>
        <dbReference type="Pfam" id="PF02706"/>
    </source>
</evidence>
<reference evidence="8 9" key="1">
    <citation type="journal article" date="2015" name="Microbiome">
        <title>Genomic resolution of linkages in carbon, nitrogen, and sulfur cycling among widespread estuary sediment bacteria.</title>
        <authorList>
            <person name="Baker B.J."/>
            <person name="Lazar C.S."/>
            <person name="Teske A.P."/>
            <person name="Dick G.J."/>
        </authorList>
    </citation>
    <scope>NUCLEOTIDE SEQUENCE [LARGE SCALE GENOMIC DNA]</scope>
    <source>
        <strain evidence="8">SM1_77</strain>
    </source>
</reference>
<dbReference type="PANTHER" id="PTHR32309">
    <property type="entry name" value="TYROSINE-PROTEIN KINASE"/>
    <property type="match status" value="1"/>
</dbReference>
<dbReference type="EMBL" id="LJVE01000113">
    <property type="protein sequence ID" value="KPL13281.1"/>
    <property type="molecule type" value="Genomic_DNA"/>
</dbReference>
<dbReference type="Pfam" id="PF02706">
    <property type="entry name" value="Wzz"/>
    <property type="match status" value="1"/>
</dbReference>
<evidence type="ECO:0000256" key="1">
    <source>
        <dbReference type="ARBA" id="ARBA00004651"/>
    </source>
</evidence>
<name>A0A0S8JTV3_UNCW3</name>
<evidence type="ECO:0000256" key="6">
    <source>
        <dbReference type="SAM" id="Phobius"/>
    </source>
</evidence>
<dbReference type="GO" id="GO:0004713">
    <property type="term" value="F:protein tyrosine kinase activity"/>
    <property type="evidence" value="ECO:0007669"/>
    <property type="project" value="TreeGrafter"/>
</dbReference>
<feature type="non-terminal residue" evidence="8">
    <location>
        <position position="236"/>
    </location>
</feature>
<keyword evidence="3 6" id="KW-0812">Transmembrane</keyword>
<evidence type="ECO:0000313" key="8">
    <source>
        <dbReference type="EMBL" id="KPL13281.1"/>
    </source>
</evidence>
<comment type="caution">
    <text evidence="8">The sequence shown here is derived from an EMBL/GenBank/DDBJ whole genome shotgun (WGS) entry which is preliminary data.</text>
</comment>
<organism evidence="8 9">
    <name type="scientific">candidate division WOR_3 bacterium SM1_77</name>
    <dbReference type="NCBI Taxonomy" id="1703778"/>
    <lineage>
        <taxon>Bacteria</taxon>
        <taxon>Bacteria division WOR-3</taxon>
    </lineage>
</organism>
<keyword evidence="5 6" id="KW-0472">Membrane</keyword>